<dbReference type="RefSeq" id="WP_238847088.1">
    <property type="nucleotide sequence ID" value="NZ_CP046172.1"/>
</dbReference>
<sequence length="1459" mass="159041">MVTATLHKLSAGDGYSYYIRQIAAYDASSRGRSALADYYTAKGESPGTWCGSGLIAFDDIAVGDRVSEEQMKALYGEGRHPNATVIEAEVRRAEIARGAKAKDAARAALAATRLGNPFRIYSGAGEYRQRCAEAFAAANHARGLPGNAALPEDERAEIRTQVARKMFQEELSRPPLNDRELSGWVARHSRNKTTAVAGFDVTFSPPKSVSALWAIAPCPVAARIRSAHDAAVADALSYLERHHTYTRVGRNGYRQLDVEGLIGTAFVHRDSRAGDPDLHTHLVLANKVRTLAGSWYALDGRMIYQGTVTASEIYNSRLEIHLARLVGVAFETVPHPDPSKRPTREIIGVDRELCRRWSRRRAQIEDRLGQLATQFQHAHHREPTPKEMLELAERATLETREAKHELRSLGEQRASWWDEAVEVLGSPSAVAAMVNTACCPPQRSYETVDSEWIARAADEVIAIVSEERATWRETHVRSEVQRLVRGRIPDERWADITDAVVREALAPSRSITRREPDQFPTPALLLRRDGTNVYHSAGSQQYTSARILAAERRLLAAAHGGAGKAISRSTVDAAVRDFATASGRSLNAGQVALVREFATSGAQFAVATAPAGTGKTTAMQVLTKAWTAESGTVLGLAPTAAAAAILGEEIGAPTYTIDKLTYTLQRLLAGDDPVVPQWIHDIGPNHLIVIDEIAKASTLKLDLAIAFLRKRGATVRGIGDDHQLASVAAGGIVRDVVETTNAHTLTDVMRFHDRAEGPASLALRSGDPTAIAHYLDLGRIHAGTPAAIQDAAYRAWNRDIADGKDAVMLAPTHEIVRALNERARTDRIAALLANGGRAGQEVELADGLMVGAGDLIITRRNDSRLRISATDSVRNGYRWLVMSVNPDGSLEVTHLRSHRRVILPPEYVAADVDLGYASTISTAQGITTDVCHGVLAGHEDRAMLYVMVTRGRHANYIYVPTATDGSEQSPWTYQALHPETTVDRLTAIIGRDSAQRSATTVQRESHDPIRRLGPAVDAYVDSIGAIAEDVVGPEVMDRIDREADSVYTGLTDQPAWPVLRGHLARIALEGLDPIAELRQAAAERELETADDVAAVLDWRLDASGKHSAGVGPVPWLPAVPQALLHHPDYGPYLRTRTALVTDLAEQVEKRARSFSFASAPAWAWAFVGTYPELLGRLTVWRAALQIDDADRRPTGRPRRYPNAERLYQDQLNRSVAEAIGSDAERLNNRWAATLVSSDGEAILADPFWPILAEQLDRASNMDPDIGSVVIGTIHAQPLPDELPAAALYWRLVRELNARATVAQHGQPAPPKAAESQHETNRQFRISTKRGQRSNAAPHAAFRIAPVQTLTDDELDDLINRLHQRLAIIDQMASVDEPPIPSDAACSHPATAVASGADASWFRHQLATACDERRHRKMAAPAQSSRETNSHQGFTAMDAHLHGTLSPSAGTVRSDHELDI</sequence>
<proteinExistence type="predicted"/>
<gene>
    <name evidence="3" type="ORF">F5544_04575</name>
</gene>
<feature type="domain" description="TrwC relaxase" evidence="2">
    <location>
        <begin position="11"/>
        <end position="422"/>
    </location>
</feature>
<feature type="region of interest" description="Disordered" evidence="1">
    <location>
        <begin position="1440"/>
        <end position="1459"/>
    </location>
</feature>
<feature type="region of interest" description="Disordered" evidence="1">
    <location>
        <begin position="1301"/>
        <end position="1321"/>
    </location>
</feature>
<dbReference type="SUPFAM" id="SSF55464">
    <property type="entry name" value="Origin of replication-binding domain, RBD-like"/>
    <property type="match status" value="1"/>
</dbReference>
<organism evidence="3 4">
    <name type="scientific">Nocardia arthritidis</name>
    <dbReference type="NCBI Taxonomy" id="228602"/>
    <lineage>
        <taxon>Bacteria</taxon>
        <taxon>Bacillati</taxon>
        <taxon>Actinomycetota</taxon>
        <taxon>Actinomycetes</taxon>
        <taxon>Mycobacteriales</taxon>
        <taxon>Nocardiaceae</taxon>
        <taxon>Nocardia</taxon>
    </lineage>
</organism>
<reference evidence="3 4" key="1">
    <citation type="journal article" date="2019" name="ACS Chem. Biol.">
        <title>Identification and Mobilization of a Cryptic Antibiotic Biosynthesis Gene Locus from a Human-Pathogenic Nocardia Isolate.</title>
        <authorList>
            <person name="Herisse M."/>
            <person name="Ishida K."/>
            <person name="Porter J.L."/>
            <person name="Howden B."/>
            <person name="Hertweck C."/>
            <person name="Stinear T.P."/>
            <person name="Pidot S.J."/>
        </authorList>
    </citation>
    <scope>NUCLEOTIDE SEQUENCE [LARGE SCALE GENOMIC DNA]</scope>
    <source>
        <strain evidence="3 4">AUSMDU00012717</strain>
    </source>
</reference>
<dbReference type="InterPro" id="IPR014862">
    <property type="entry name" value="TrwC"/>
</dbReference>
<evidence type="ECO:0000259" key="2">
    <source>
        <dbReference type="Pfam" id="PF08751"/>
    </source>
</evidence>
<dbReference type="KEGG" id="nah:F5544_04575"/>
<evidence type="ECO:0000256" key="1">
    <source>
        <dbReference type="SAM" id="MobiDB-lite"/>
    </source>
</evidence>
<dbReference type="CDD" id="cd18809">
    <property type="entry name" value="SF1_C_RecD"/>
    <property type="match status" value="1"/>
</dbReference>
<dbReference type="Pfam" id="PF08751">
    <property type="entry name" value="TrwC"/>
    <property type="match status" value="1"/>
</dbReference>
<dbReference type="NCBIfam" id="NF041492">
    <property type="entry name" value="MobF"/>
    <property type="match status" value="1"/>
</dbReference>
<accession>A0A6G9Y6K8</accession>
<dbReference type="SUPFAM" id="SSF52540">
    <property type="entry name" value="P-loop containing nucleoside triphosphate hydrolases"/>
    <property type="match status" value="2"/>
</dbReference>
<dbReference type="Gene3D" id="3.40.50.300">
    <property type="entry name" value="P-loop containing nucleotide triphosphate hydrolases"/>
    <property type="match status" value="2"/>
</dbReference>
<name>A0A6G9Y6K8_9NOCA</name>
<keyword evidence="4" id="KW-1185">Reference proteome</keyword>
<dbReference type="Gene3D" id="2.30.30.940">
    <property type="match status" value="1"/>
</dbReference>
<evidence type="ECO:0000313" key="3">
    <source>
        <dbReference type="EMBL" id="QIS08829.1"/>
    </source>
</evidence>
<dbReference type="Pfam" id="PF13604">
    <property type="entry name" value="AAA_30"/>
    <property type="match status" value="1"/>
</dbReference>
<dbReference type="EMBL" id="CP046172">
    <property type="protein sequence ID" value="QIS08829.1"/>
    <property type="molecule type" value="Genomic_DNA"/>
</dbReference>
<evidence type="ECO:0000313" key="4">
    <source>
        <dbReference type="Proteomes" id="UP000503540"/>
    </source>
</evidence>
<dbReference type="InterPro" id="IPR027417">
    <property type="entry name" value="P-loop_NTPase"/>
</dbReference>
<protein>
    <submittedName>
        <fullName evidence="3">Relaxase domain-containing protein</fullName>
    </submittedName>
</protein>
<dbReference type="Proteomes" id="UP000503540">
    <property type="component" value="Chromosome"/>
</dbReference>